<accession>A0ABR4ZL24</accession>
<sequence>MALDSPRLQEVLENIRTGTMQLPDFQRVWKWDDQRIRELIATVTLDYPLGVVMTLETGEKSPFRARPLTGAESVAAVDPGLLLLDGQQRLTSLFQAMYLDKPVQTVDSRGKELRRWYYIDIVKALGSPADRDDAIISVPEDKLVRRDHFRKVSLDLSSTELECAAGYFPLHAVFDTQKVHGWQRKFVEANADNWDLWSQFDEGVIRNIRGFLIPMIRLASSTTSDAVCSVFERVNTGGVPLNVFELLTATYAGDRAYEQQHSTYYRLPEIWHDIKKRLASSYPALGRLENGAEDGLTSSDFLQAVALVRTWELKQQGEAAAVSCKRRDLLELPLADFDRLAPRLRDAFEWTGEFLAQQCIVRVSDVPYRTQLVPLAAVRAILTEATDDPMMLSRITRWYWCGVLGEMYGGATESRFPRDVEQLVGWTRSATAIPDTIAEAAFLADRLDTLTTRNSAAYKGIYALLIKQGAVDWYYSEAPLNSGTLLQHAVDLRQVFPKNRGSRQQGSGPRLNSIVNKTPLSYRASRSLVGSPKSYVPVLASESGMRGEWFDDVIATHLIDPIALRDADFATFYADRSQQLLQLVDDAMGKRSVHRDAEVRR</sequence>
<evidence type="ECO:0000259" key="1">
    <source>
        <dbReference type="Pfam" id="PF03235"/>
    </source>
</evidence>
<dbReference type="RefSeq" id="WP_043665015.1">
    <property type="nucleotide sequence ID" value="NZ_BDCI01000002.1"/>
</dbReference>
<dbReference type="PANTHER" id="PTHR37292:SF2">
    <property type="entry name" value="DUF262 DOMAIN-CONTAINING PROTEIN"/>
    <property type="match status" value="1"/>
</dbReference>
<dbReference type="InterPro" id="IPR004919">
    <property type="entry name" value="GmrSD_N"/>
</dbReference>
<feature type="domain" description="GmrSD restriction endonucleases N-terminal" evidence="1">
    <location>
        <begin position="8"/>
        <end position="251"/>
    </location>
</feature>
<evidence type="ECO:0000313" key="2">
    <source>
        <dbReference type="EMBL" id="KIA66071.1"/>
    </source>
</evidence>
<dbReference type="EMBL" id="JNFP01000004">
    <property type="protein sequence ID" value="KIA66071.1"/>
    <property type="molecule type" value="Genomic_DNA"/>
</dbReference>
<organism evidence="2 3">
    <name type="scientific">Nocardia vulneris</name>
    <dbReference type="NCBI Taxonomy" id="1141657"/>
    <lineage>
        <taxon>Bacteria</taxon>
        <taxon>Bacillati</taxon>
        <taxon>Actinomycetota</taxon>
        <taxon>Actinomycetes</taxon>
        <taxon>Mycobacteriales</taxon>
        <taxon>Nocardiaceae</taxon>
        <taxon>Nocardia</taxon>
    </lineage>
</organism>
<protein>
    <recommendedName>
        <fullName evidence="1">GmrSD restriction endonucleases N-terminal domain-containing protein</fullName>
    </recommendedName>
</protein>
<evidence type="ECO:0000313" key="3">
    <source>
        <dbReference type="Proteomes" id="UP000031364"/>
    </source>
</evidence>
<proteinExistence type="predicted"/>
<reference evidence="2 3" key="1">
    <citation type="journal article" date="2014" name="Int. J. Syst. Evol. Microbiol.">
        <title>Nocardia vulneris sp. nov., isolated from wounds of human patients in North America.</title>
        <authorList>
            <person name="Lasker B.A."/>
            <person name="Bell M."/>
            <person name="Klenk H.P."/>
            <person name="Sproer C."/>
            <person name="Schumann C."/>
            <person name="Schumann P."/>
            <person name="Brown J.M."/>
        </authorList>
    </citation>
    <scope>NUCLEOTIDE SEQUENCE [LARGE SCALE GENOMIC DNA]</scope>
    <source>
        <strain evidence="2 3">W9851</strain>
    </source>
</reference>
<dbReference type="Pfam" id="PF03235">
    <property type="entry name" value="GmrSD_N"/>
    <property type="match status" value="1"/>
</dbReference>
<dbReference type="PANTHER" id="PTHR37292">
    <property type="entry name" value="VNG6097C"/>
    <property type="match status" value="1"/>
</dbReference>
<comment type="caution">
    <text evidence="2">The sequence shown here is derived from an EMBL/GenBank/DDBJ whole genome shotgun (WGS) entry which is preliminary data.</text>
</comment>
<name>A0ABR4ZL24_9NOCA</name>
<keyword evidence="3" id="KW-1185">Reference proteome</keyword>
<dbReference type="Proteomes" id="UP000031364">
    <property type="component" value="Unassembled WGS sequence"/>
</dbReference>
<gene>
    <name evidence="2" type="ORF">FG87_04500</name>
</gene>